<evidence type="ECO:0000313" key="12">
    <source>
        <dbReference type="Proteomes" id="UP000722165"/>
    </source>
</evidence>
<accession>A0ABS6NKL9</accession>
<feature type="transmembrane region" description="Helical" evidence="8">
    <location>
        <begin position="131"/>
        <end position="154"/>
    </location>
</feature>
<dbReference type="PANTHER" id="PTHR24221">
    <property type="entry name" value="ATP-BINDING CASSETTE SUB-FAMILY B"/>
    <property type="match status" value="1"/>
</dbReference>
<feature type="domain" description="ABC transmembrane type-1" evidence="10">
    <location>
        <begin position="20"/>
        <end position="305"/>
    </location>
</feature>
<dbReference type="Gene3D" id="3.40.50.300">
    <property type="entry name" value="P-loop containing nucleotide triphosphate hydrolases"/>
    <property type="match status" value="1"/>
</dbReference>
<dbReference type="InterPro" id="IPR036640">
    <property type="entry name" value="ABC1_TM_sf"/>
</dbReference>
<keyword evidence="5" id="KW-0067">ATP-binding</keyword>
<evidence type="ECO:0000256" key="6">
    <source>
        <dbReference type="ARBA" id="ARBA00022989"/>
    </source>
</evidence>
<evidence type="ECO:0000256" key="2">
    <source>
        <dbReference type="ARBA" id="ARBA00022475"/>
    </source>
</evidence>
<keyword evidence="2" id="KW-1003">Cell membrane</keyword>
<evidence type="ECO:0000313" key="11">
    <source>
        <dbReference type="EMBL" id="MBV4396168.1"/>
    </source>
</evidence>
<keyword evidence="12" id="KW-1185">Reference proteome</keyword>
<gene>
    <name evidence="11" type="primary">cydC</name>
    <name evidence="11" type="ORF">KU392_02710</name>
</gene>
<dbReference type="Pfam" id="PF00664">
    <property type="entry name" value="ABC_membrane"/>
    <property type="match status" value="1"/>
</dbReference>
<evidence type="ECO:0000259" key="9">
    <source>
        <dbReference type="PROSITE" id="PS50893"/>
    </source>
</evidence>
<proteinExistence type="predicted"/>
<dbReference type="InterPro" id="IPR003439">
    <property type="entry name" value="ABC_transporter-like_ATP-bd"/>
</dbReference>
<dbReference type="RefSeq" id="WP_169293371.1">
    <property type="nucleotide sequence ID" value="NZ_JAHSPR010000002.1"/>
</dbReference>
<evidence type="ECO:0000256" key="7">
    <source>
        <dbReference type="ARBA" id="ARBA00023136"/>
    </source>
</evidence>
<keyword evidence="7 8" id="KW-0472">Membrane</keyword>
<dbReference type="InterPro" id="IPR011527">
    <property type="entry name" value="ABC1_TM_dom"/>
</dbReference>
<keyword evidence="4" id="KW-0547">Nucleotide-binding</keyword>
<dbReference type="Proteomes" id="UP000722165">
    <property type="component" value="Unassembled WGS sequence"/>
</dbReference>
<dbReference type="Gene3D" id="1.20.1560.10">
    <property type="entry name" value="ABC transporter type 1, transmembrane domain"/>
    <property type="match status" value="1"/>
</dbReference>
<dbReference type="InterPro" id="IPR003593">
    <property type="entry name" value="AAA+_ATPase"/>
</dbReference>
<reference evidence="11 12" key="1">
    <citation type="submission" date="2021-06" db="EMBL/GenBank/DDBJ databases">
        <authorList>
            <person name="Lu T."/>
            <person name="Wang Q."/>
            <person name="Han X."/>
        </authorList>
    </citation>
    <scope>NUCLEOTIDE SEQUENCE [LARGE SCALE GENOMIC DNA]</scope>
    <source>
        <strain evidence="11 12">LAM0050</strain>
    </source>
</reference>
<evidence type="ECO:0000256" key="5">
    <source>
        <dbReference type="ARBA" id="ARBA00022840"/>
    </source>
</evidence>
<dbReference type="InterPro" id="IPR014223">
    <property type="entry name" value="ABC_CydC/D"/>
</dbReference>
<feature type="transmembrane region" description="Helical" evidence="8">
    <location>
        <begin position="242"/>
        <end position="264"/>
    </location>
</feature>
<feature type="transmembrane region" description="Helical" evidence="8">
    <location>
        <begin position="160"/>
        <end position="180"/>
    </location>
</feature>
<keyword evidence="6 8" id="KW-1133">Transmembrane helix</keyword>
<protein>
    <submittedName>
        <fullName evidence="11">Thiol reductant ABC exporter subunit CydC</fullName>
    </submittedName>
</protein>
<dbReference type="Pfam" id="PF00005">
    <property type="entry name" value="ABC_tran"/>
    <property type="match status" value="1"/>
</dbReference>
<evidence type="ECO:0000256" key="4">
    <source>
        <dbReference type="ARBA" id="ARBA00022741"/>
    </source>
</evidence>
<keyword evidence="3 8" id="KW-0812">Transmembrane</keyword>
<dbReference type="InterPro" id="IPR039421">
    <property type="entry name" value="Type_1_exporter"/>
</dbReference>
<dbReference type="PANTHER" id="PTHR24221:SF653">
    <property type="entry name" value="TRANSPORT ATP-BINDING PROTEIN CYDC"/>
    <property type="match status" value="1"/>
</dbReference>
<feature type="transmembrane region" description="Helical" evidence="8">
    <location>
        <begin position="276"/>
        <end position="293"/>
    </location>
</feature>
<dbReference type="SUPFAM" id="SSF90123">
    <property type="entry name" value="ABC transporter transmembrane region"/>
    <property type="match status" value="1"/>
</dbReference>
<dbReference type="PROSITE" id="PS50929">
    <property type="entry name" value="ABC_TM1F"/>
    <property type="match status" value="1"/>
</dbReference>
<dbReference type="SMART" id="SM00382">
    <property type="entry name" value="AAA"/>
    <property type="match status" value="1"/>
</dbReference>
<dbReference type="InterPro" id="IPR027417">
    <property type="entry name" value="P-loop_NTPase"/>
</dbReference>
<dbReference type="EMBL" id="JAHSPR010000002">
    <property type="protein sequence ID" value="MBV4396168.1"/>
    <property type="molecule type" value="Genomic_DNA"/>
</dbReference>
<evidence type="ECO:0000256" key="3">
    <source>
        <dbReference type="ARBA" id="ARBA00022692"/>
    </source>
</evidence>
<comment type="caution">
    <text evidence="11">The sequence shown here is derived from an EMBL/GenBank/DDBJ whole genome shotgun (WGS) entry which is preliminary data.</text>
</comment>
<dbReference type="SUPFAM" id="SSF52540">
    <property type="entry name" value="P-loop containing nucleoside triphosphate hydrolases"/>
    <property type="match status" value="1"/>
</dbReference>
<name>A0ABS6NKL9_9BURK</name>
<evidence type="ECO:0000256" key="1">
    <source>
        <dbReference type="ARBA" id="ARBA00004651"/>
    </source>
</evidence>
<evidence type="ECO:0000259" key="10">
    <source>
        <dbReference type="PROSITE" id="PS50929"/>
    </source>
</evidence>
<dbReference type="NCBIfam" id="TIGR02868">
    <property type="entry name" value="CydC"/>
    <property type="match status" value="1"/>
</dbReference>
<comment type="subcellular location">
    <subcellularLocation>
        <location evidence="1">Cell membrane</location>
        <topology evidence="1">Multi-pass membrane protein</topology>
    </subcellularLocation>
</comment>
<organism evidence="11 12">
    <name type="scientific">Advenella alkanexedens</name>
    <dbReference type="NCBI Taxonomy" id="1481665"/>
    <lineage>
        <taxon>Bacteria</taxon>
        <taxon>Pseudomonadati</taxon>
        <taxon>Pseudomonadota</taxon>
        <taxon>Betaproteobacteria</taxon>
        <taxon>Burkholderiales</taxon>
        <taxon>Alcaligenaceae</taxon>
    </lineage>
</organism>
<feature type="transmembrane region" description="Helical" evidence="8">
    <location>
        <begin position="42"/>
        <end position="65"/>
    </location>
</feature>
<feature type="domain" description="ABC transporter" evidence="9">
    <location>
        <begin position="343"/>
        <end position="573"/>
    </location>
</feature>
<evidence type="ECO:0000256" key="8">
    <source>
        <dbReference type="SAM" id="Phobius"/>
    </source>
</evidence>
<dbReference type="PROSITE" id="PS50893">
    <property type="entry name" value="ABC_TRANSPORTER_2"/>
    <property type="match status" value="1"/>
</dbReference>
<sequence>MKLWWQLAEPWIKQHWRLSLLALFLALSTVFAGVGLLTVSGWFLTGAFLAGSAQAFNLFLPSALVRGMSMWRIASRYAERVCGHMVTLDLQAEIRTGSFARLAAFKPAQLAQYRDGDLLARLINDIERLDTFFLLIITPVFTAVIAGAFFSLLMGTALPMVGWILLLVLCLASGVLPYLLARQTAKAGLDVQAANAELRALAHEAIAAHTDLLVFGMTPMVQEQFDQAGLRLAKAQQRLTQAGSFGTLVQQLLMGALVLALLWLGANAQAQQELSAPVWVGLLLGAMGLFEILSPIMRGAAGLGAVQAAARRIQDITAGTAANTPTETDKALPTAMLPATGTLQLQDICVAYDNKPVLNGLDLYVDHGQRIAIRGLSGTGKTTLLMAIMQIQPLSSGTITYGGVNLSTVSSPVLYRHMALLSQHSPVFMGTIAHNLRLADPEAPDERLWEVLKQVHLAAHVEQIGGLDAWVGEGGNTLSTGQIRRLCLARVLLSKASVWLLDEPTAGLDKATADAWFTNLQQVAKDRTVLIVTHADVPEGVVDASYILTDGRLQFQAQQKAQKNVEKNTEEWV</sequence>